<dbReference type="InterPro" id="IPR011989">
    <property type="entry name" value="ARM-like"/>
</dbReference>
<dbReference type="InterPro" id="IPR016024">
    <property type="entry name" value="ARM-type_fold"/>
</dbReference>
<proteinExistence type="predicted"/>
<dbReference type="EMBL" id="LMWS01000018">
    <property type="protein sequence ID" value="KUN37817.1"/>
    <property type="molecule type" value="Genomic_DNA"/>
</dbReference>
<comment type="caution">
    <text evidence="1">The sequence shown here is derived from an EMBL/GenBank/DDBJ whole genome shotgun (WGS) entry which is preliminary data.</text>
</comment>
<keyword evidence="2" id="KW-1185">Reference proteome</keyword>
<dbReference type="SUPFAM" id="SSF48371">
    <property type="entry name" value="ARM repeat"/>
    <property type="match status" value="1"/>
</dbReference>
<sequence length="420" mass="46455">MGVGRRALVGAVRRGDLREVRALLAGGVEPDAFDDHEGVPVLCLAVAAHDEAVVEALLEAGADPLRRLSDGTTPLLRAVTAGAWRLTDTLAFGRTPLPFPDREELLAHARHWADTGAEAGLRRLTGLTGPVTRTRVEDPEVGWWWEAVSLGGLTLHDAHAAVITALEARYGRRTPFDTLVERALAHPDRDHVVWSKVVFTLAHRLDEETWQWSRDLLNHPDRPHRLLGADVLLGMVLGDPLTGRDPFSDRADQLLPWAEQEEDPEVLAVLLHALTHAQGPEIEALGLSYLTHPDPRVRSLVPDCLEVSGDGRSVVRRGSLAVVLTLVDDPDPDVRTWLCHWLRHYRGPEPEAGDALLALTHDPRQRIRAHAVSGLALRDDPRCVAAEQRIGPVGEDLRDDEVLFDVWRYQERRRRAAGTG</sequence>
<accession>A0A101QXJ8</accession>
<name>A0A101QXJ8_9ACTN</name>
<reference evidence="1 2" key="1">
    <citation type="submission" date="2015-10" db="EMBL/GenBank/DDBJ databases">
        <title>Draft genome sequence of Streptomyces longwoodensis DSM 41677, type strain for the species Streptomyces longwoodensis.</title>
        <authorList>
            <person name="Ruckert C."/>
            <person name="Winkler A."/>
            <person name="Kalinowski J."/>
            <person name="Kampfer P."/>
            <person name="Glaeser S."/>
        </authorList>
    </citation>
    <scope>NUCLEOTIDE SEQUENCE [LARGE SCALE GENOMIC DNA]</scope>
    <source>
        <strain evidence="1 2">DSM 41677</strain>
    </source>
</reference>
<dbReference type="STRING" id="68231.AQJ30_16210"/>
<dbReference type="AlphaFoldDB" id="A0A101QXJ8"/>
<dbReference type="Proteomes" id="UP000053271">
    <property type="component" value="Unassembled WGS sequence"/>
</dbReference>
<evidence type="ECO:0000313" key="1">
    <source>
        <dbReference type="EMBL" id="KUN37817.1"/>
    </source>
</evidence>
<dbReference type="SUPFAM" id="SSF48403">
    <property type="entry name" value="Ankyrin repeat"/>
    <property type="match status" value="1"/>
</dbReference>
<dbReference type="Gene3D" id="1.25.10.10">
    <property type="entry name" value="Leucine-rich Repeat Variant"/>
    <property type="match status" value="1"/>
</dbReference>
<dbReference type="InterPro" id="IPR036770">
    <property type="entry name" value="Ankyrin_rpt-contain_sf"/>
</dbReference>
<dbReference type="Gene3D" id="1.25.40.20">
    <property type="entry name" value="Ankyrin repeat-containing domain"/>
    <property type="match status" value="1"/>
</dbReference>
<protein>
    <submittedName>
        <fullName evidence="1">Uncharacterized protein</fullName>
    </submittedName>
</protein>
<evidence type="ECO:0000313" key="2">
    <source>
        <dbReference type="Proteomes" id="UP000053271"/>
    </source>
</evidence>
<organism evidence="1 2">
    <name type="scientific">Streptomyces longwoodensis</name>
    <dbReference type="NCBI Taxonomy" id="68231"/>
    <lineage>
        <taxon>Bacteria</taxon>
        <taxon>Bacillati</taxon>
        <taxon>Actinomycetota</taxon>
        <taxon>Actinomycetes</taxon>
        <taxon>Kitasatosporales</taxon>
        <taxon>Streptomycetaceae</taxon>
        <taxon>Streptomyces</taxon>
    </lineage>
</organism>
<gene>
    <name evidence="1" type="ORF">AQJ30_16210</name>
</gene>